<accession>A0ACC1C5D5</accession>
<dbReference type="EMBL" id="CM047897">
    <property type="protein sequence ID" value="KAJ0110806.1"/>
    <property type="molecule type" value="Genomic_DNA"/>
</dbReference>
<sequence length="377" mass="42442">MQTEMEMKDYPLDFRCPISMELMTDPVTICTGVTYERKNIEKWFFIYKKKTCPATMQSINTLDITPNHTLNRLIQAWINKQQSPPTSSIHHHDFISLLSTLHSTPFKVTSLKKLRSILQTGDRTKAEFIRSGGVQIVVQILVQILVENSDFVAFRASEEALGVLHQTPLTGSGTRESLGDFDQPGILDVHEDQGIDFFKSLLELVSDEICSKASSCALDVLIEILSTSKKSRLRAIEVGAVSVLIELLPESSGSKCEKVMVLIKLMCESAEGRMCFVEHKMGIPAVSKKLLHVSNTTTKMGVKILWLISSFQQSERVLEEMLIYGSVKKLVALLHMEGRSSTKEKVIKMLKLHANSWRRYPCFPCDLKEYLGLLLSS</sequence>
<comment type="caution">
    <text evidence="1">The sequence shown here is derived from an EMBL/GenBank/DDBJ whole genome shotgun (WGS) entry which is preliminary data.</text>
</comment>
<proteinExistence type="predicted"/>
<dbReference type="Proteomes" id="UP001164250">
    <property type="component" value="Chromosome 1"/>
</dbReference>
<reference evidence="2" key="1">
    <citation type="journal article" date="2023" name="G3 (Bethesda)">
        <title>Genome assembly and association tests identify interacting loci associated with vigor, precocity, and sex in interspecific pistachio rootstocks.</title>
        <authorList>
            <person name="Palmer W."/>
            <person name="Jacygrad E."/>
            <person name="Sagayaradj S."/>
            <person name="Cavanaugh K."/>
            <person name="Han R."/>
            <person name="Bertier L."/>
            <person name="Beede B."/>
            <person name="Kafkas S."/>
            <person name="Golino D."/>
            <person name="Preece J."/>
            <person name="Michelmore R."/>
        </authorList>
    </citation>
    <scope>NUCLEOTIDE SEQUENCE [LARGE SCALE GENOMIC DNA]</scope>
</reference>
<name>A0ACC1C5D5_9ROSI</name>
<evidence type="ECO:0000313" key="1">
    <source>
        <dbReference type="EMBL" id="KAJ0110806.1"/>
    </source>
</evidence>
<protein>
    <submittedName>
        <fullName evidence="1">Uncharacterized protein</fullName>
    </submittedName>
</protein>
<gene>
    <name evidence="1" type="ORF">Patl1_00012</name>
</gene>
<organism evidence="1 2">
    <name type="scientific">Pistacia atlantica</name>
    <dbReference type="NCBI Taxonomy" id="434234"/>
    <lineage>
        <taxon>Eukaryota</taxon>
        <taxon>Viridiplantae</taxon>
        <taxon>Streptophyta</taxon>
        <taxon>Embryophyta</taxon>
        <taxon>Tracheophyta</taxon>
        <taxon>Spermatophyta</taxon>
        <taxon>Magnoliopsida</taxon>
        <taxon>eudicotyledons</taxon>
        <taxon>Gunneridae</taxon>
        <taxon>Pentapetalae</taxon>
        <taxon>rosids</taxon>
        <taxon>malvids</taxon>
        <taxon>Sapindales</taxon>
        <taxon>Anacardiaceae</taxon>
        <taxon>Pistacia</taxon>
    </lineage>
</organism>
<evidence type="ECO:0000313" key="2">
    <source>
        <dbReference type="Proteomes" id="UP001164250"/>
    </source>
</evidence>
<keyword evidence="2" id="KW-1185">Reference proteome</keyword>